<dbReference type="PANTHER" id="PTHR46577:SF1">
    <property type="entry name" value="HTH-TYPE TRANSCRIPTIONAL REGULATORY PROTEIN GABR"/>
    <property type="match status" value="1"/>
</dbReference>
<dbReference type="EMBL" id="FUWJ01000014">
    <property type="protein sequence ID" value="SKA37130.1"/>
    <property type="molecule type" value="Genomic_DNA"/>
</dbReference>
<sequence>MPDARRSLVRPLSRSSLPLQEQLYQRLRDAITEGRLAPGERLPAVRTLASDLGVARGTAESAYARLAGEGYLVPRGPAGTIVSPSLRLEMLRRPTPPKETARPAESDLREPLPFQLGLPALDQFPRTLWARLTARAGRRLSAALLAYQDAMGLPELRQAIASYLAVSRGVRCQPGQVLITGGYQAGLDLIVRLLLTPGDEVWFEEPGYFLARQQLQATGIVLRPIPVDEDGLDVEAGRRLAPAAKLAIVTPAHQSPLGVALSLPRRQALLGWAAETGAWIVEDDYDGEFHYVGRKLPALKSLDSADRVIYAGSFSKTIFPSLRLGYLVLPMALLQGAAAARRRTLHGEPVLGQMVTADFLAEGHFGRHLKRMRTLYAARRQALVRALGDSFGDQLEIATRPGGMQLLARFPTSQDDLVLAHRAASRGFAATALSSQYLGRKREHGLLLGFTNIPEQQALAIAHALRQAVSDLLPRP</sequence>
<dbReference type="Proteomes" id="UP000190092">
    <property type="component" value="Unassembled WGS sequence"/>
</dbReference>
<reference evidence="8" key="1">
    <citation type="submission" date="2017-02" db="EMBL/GenBank/DDBJ databases">
        <authorList>
            <person name="Varghese N."/>
            <person name="Submissions S."/>
        </authorList>
    </citation>
    <scope>NUCLEOTIDE SEQUENCE [LARGE SCALE GENOMIC DNA]</scope>
    <source>
        <strain evidence="8">ATCC 27094</strain>
    </source>
</reference>
<evidence type="ECO:0000256" key="4">
    <source>
        <dbReference type="ARBA" id="ARBA00023125"/>
    </source>
</evidence>
<keyword evidence="2" id="KW-0663">Pyridoxal phosphate</keyword>
<feature type="domain" description="HTH gntR-type" evidence="6">
    <location>
        <begin position="17"/>
        <end position="85"/>
    </location>
</feature>
<evidence type="ECO:0000259" key="6">
    <source>
        <dbReference type="PROSITE" id="PS50949"/>
    </source>
</evidence>
<dbReference type="GO" id="GO:0003677">
    <property type="term" value="F:DNA binding"/>
    <property type="evidence" value="ECO:0007669"/>
    <property type="project" value="UniProtKB-KW"/>
</dbReference>
<dbReference type="CDD" id="cd00609">
    <property type="entry name" value="AAT_like"/>
    <property type="match status" value="1"/>
</dbReference>
<dbReference type="Pfam" id="PF00155">
    <property type="entry name" value="Aminotran_1_2"/>
    <property type="match status" value="1"/>
</dbReference>
<keyword evidence="5" id="KW-0804">Transcription</keyword>
<dbReference type="STRING" id="225324.SAMN02745126_05891"/>
<dbReference type="PANTHER" id="PTHR46577">
    <property type="entry name" value="HTH-TYPE TRANSCRIPTIONAL REGULATORY PROTEIN GABR"/>
    <property type="match status" value="1"/>
</dbReference>
<dbReference type="GO" id="GO:0008483">
    <property type="term" value="F:transaminase activity"/>
    <property type="evidence" value="ECO:0007669"/>
    <property type="project" value="UniProtKB-KW"/>
</dbReference>
<dbReference type="Gene3D" id="3.40.640.10">
    <property type="entry name" value="Type I PLP-dependent aspartate aminotransferase-like (Major domain)"/>
    <property type="match status" value="1"/>
</dbReference>
<keyword evidence="8" id="KW-1185">Reference proteome</keyword>
<evidence type="ECO:0000256" key="5">
    <source>
        <dbReference type="ARBA" id="ARBA00023163"/>
    </source>
</evidence>
<dbReference type="CDD" id="cd07377">
    <property type="entry name" value="WHTH_GntR"/>
    <property type="match status" value="1"/>
</dbReference>
<dbReference type="InterPro" id="IPR051446">
    <property type="entry name" value="HTH_trans_reg/aminotransferase"/>
</dbReference>
<dbReference type="AlphaFoldDB" id="A0A1T4T967"/>
<dbReference type="InterPro" id="IPR000524">
    <property type="entry name" value="Tscrpt_reg_HTH_GntR"/>
</dbReference>
<dbReference type="SUPFAM" id="SSF46785">
    <property type="entry name" value="Winged helix' DNA-binding domain"/>
    <property type="match status" value="1"/>
</dbReference>
<dbReference type="PROSITE" id="PS50949">
    <property type="entry name" value="HTH_GNTR"/>
    <property type="match status" value="1"/>
</dbReference>
<dbReference type="GO" id="GO:0030170">
    <property type="term" value="F:pyridoxal phosphate binding"/>
    <property type="evidence" value="ECO:0007669"/>
    <property type="project" value="InterPro"/>
</dbReference>
<proteinExistence type="inferred from homology"/>
<dbReference type="GO" id="GO:0003700">
    <property type="term" value="F:DNA-binding transcription factor activity"/>
    <property type="evidence" value="ECO:0007669"/>
    <property type="project" value="InterPro"/>
</dbReference>
<dbReference type="RefSeq" id="WP_085937626.1">
    <property type="nucleotide sequence ID" value="NZ_FUWJ01000014.1"/>
</dbReference>
<evidence type="ECO:0000313" key="8">
    <source>
        <dbReference type="Proteomes" id="UP000190092"/>
    </source>
</evidence>
<evidence type="ECO:0000256" key="3">
    <source>
        <dbReference type="ARBA" id="ARBA00023015"/>
    </source>
</evidence>
<dbReference type="SUPFAM" id="SSF53383">
    <property type="entry name" value="PLP-dependent transferases"/>
    <property type="match status" value="1"/>
</dbReference>
<dbReference type="InterPro" id="IPR015421">
    <property type="entry name" value="PyrdxlP-dep_Trfase_major"/>
</dbReference>
<gene>
    <name evidence="7" type="ORF">SAMN02745126_05891</name>
</gene>
<dbReference type="InterPro" id="IPR036390">
    <property type="entry name" value="WH_DNA-bd_sf"/>
</dbReference>
<dbReference type="InterPro" id="IPR004839">
    <property type="entry name" value="Aminotransferase_I/II_large"/>
</dbReference>
<evidence type="ECO:0000256" key="2">
    <source>
        <dbReference type="ARBA" id="ARBA00022898"/>
    </source>
</evidence>
<keyword evidence="7" id="KW-0808">Transferase</keyword>
<dbReference type="InterPro" id="IPR036388">
    <property type="entry name" value="WH-like_DNA-bd_sf"/>
</dbReference>
<evidence type="ECO:0000313" key="7">
    <source>
        <dbReference type="EMBL" id="SKA37130.1"/>
    </source>
</evidence>
<comment type="similarity">
    <text evidence="1">In the C-terminal section; belongs to the class-I pyridoxal-phosphate-dependent aminotransferase family.</text>
</comment>
<dbReference type="SMART" id="SM00345">
    <property type="entry name" value="HTH_GNTR"/>
    <property type="match status" value="1"/>
</dbReference>
<organism evidence="7 8">
    <name type="scientific">Enhydrobacter aerosaccus</name>
    <dbReference type="NCBI Taxonomy" id="225324"/>
    <lineage>
        <taxon>Bacteria</taxon>
        <taxon>Pseudomonadati</taxon>
        <taxon>Pseudomonadota</taxon>
        <taxon>Alphaproteobacteria</taxon>
        <taxon>Hyphomicrobiales</taxon>
        <taxon>Enhydrobacter</taxon>
    </lineage>
</organism>
<protein>
    <submittedName>
        <fullName evidence="7">GntR family transcriptional regulator / MocR family aminotransferase</fullName>
    </submittedName>
</protein>
<keyword evidence="3" id="KW-0805">Transcription regulation</keyword>
<name>A0A1T4T967_9HYPH</name>
<keyword evidence="7" id="KW-0032">Aminotransferase</keyword>
<keyword evidence="4" id="KW-0238">DNA-binding</keyword>
<dbReference type="InterPro" id="IPR015424">
    <property type="entry name" value="PyrdxlP-dep_Trfase"/>
</dbReference>
<accession>A0A1T4T967</accession>
<dbReference type="OrthoDB" id="9808770at2"/>
<evidence type="ECO:0000256" key="1">
    <source>
        <dbReference type="ARBA" id="ARBA00005384"/>
    </source>
</evidence>
<dbReference type="Pfam" id="PF00392">
    <property type="entry name" value="GntR"/>
    <property type="match status" value="1"/>
</dbReference>
<dbReference type="Gene3D" id="1.10.10.10">
    <property type="entry name" value="Winged helix-like DNA-binding domain superfamily/Winged helix DNA-binding domain"/>
    <property type="match status" value="1"/>
</dbReference>